<dbReference type="EC" id="2.6.1.44" evidence="6"/>
<dbReference type="Gene3D" id="3.40.640.10">
    <property type="entry name" value="Type I PLP-dependent aspartate aminotransferase-like (Major domain)"/>
    <property type="match status" value="1"/>
</dbReference>
<name>A0A075FJG3_9ARCH</name>
<dbReference type="PANTHER" id="PTHR21152:SF24">
    <property type="entry name" value="ALANINE--GLYOXYLATE AMINOTRANSFERASE 1"/>
    <property type="match status" value="1"/>
</dbReference>
<dbReference type="Pfam" id="PF00266">
    <property type="entry name" value="Aminotran_5"/>
    <property type="match status" value="1"/>
</dbReference>
<feature type="domain" description="Aminotransferase class V" evidence="5">
    <location>
        <begin position="28"/>
        <end position="219"/>
    </location>
</feature>
<proteinExistence type="predicted"/>
<evidence type="ECO:0000256" key="2">
    <source>
        <dbReference type="ARBA" id="ARBA00022576"/>
    </source>
</evidence>
<dbReference type="InterPro" id="IPR015421">
    <property type="entry name" value="PyrdxlP-dep_Trfase_major"/>
</dbReference>
<dbReference type="InterPro" id="IPR000192">
    <property type="entry name" value="Aminotrans_V_dom"/>
</dbReference>
<accession>A0A075FJG3</accession>
<protein>
    <submittedName>
        <fullName evidence="6">Putative serine--pyruvate aminotransferase (AGXT)</fullName>
        <ecNumber evidence="6">2.6.1.44</ecNumber>
    </submittedName>
</protein>
<reference evidence="6" key="1">
    <citation type="journal article" date="2014" name="Genome Biol. Evol.">
        <title>Pangenome evidence for extensive interdomain horizontal transfer affecting lineage core and shell genes in uncultured planktonic thaumarchaeota and euryarchaeota.</title>
        <authorList>
            <person name="Deschamps P."/>
            <person name="Zivanovic Y."/>
            <person name="Moreira D."/>
            <person name="Rodriguez-Valera F."/>
            <person name="Lopez-Garcia P."/>
        </authorList>
    </citation>
    <scope>NUCLEOTIDE SEQUENCE</scope>
</reference>
<dbReference type="PANTHER" id="PTHR21152">
    <property type="entry name" value="AMINOTRANSFERASE CLASS V"/>
    <property type="match status" value="1"/>
</dbReference>
<evidence type="ECO:0000256" key="3">
    <source>
        <dbReference type="ARBA" id="ARBA00022679"/>
    </source>
</evidence>
<organism evidence="6">
    <name type="scientific">uncultured marine thaumarchaeote AD1000_11_E10</name>
    <dbReference type="NCBI Taxonomy" id="1455890"/>
    <lineage>
        <taxon>Archaea</taxon>
        <taxon>Nitrososphaerota</taxon>
        <taxon>environmental samples</taxon>
    </lineage>
</organism>
<dbReference type="SUPFAM" id="SSF53383">
    <property type="entry name" value="PLP-dependent transferases"/>
    <property type="match status" value="1"/>
</dbReference>
<sequence>MSKENNTDPYDSFLMVPGPTIVDSRVRNAMSNNQMGHLSEEFTEDFIKLLELSKKLFGTKNASPFVITGSGTIAMEATVLSLLEQNNKGLILDTGYFAQRFGQMLDCYSIKSNVLPFDFGSHADPDVLKSELNKHNYDAVFITHVDTSSTVMNNISDLVNVVKDSGSLAIVDSVCGVGGCELYFDKLGADVVLTTSQKAIGSVPGAGLMMLSQNAIEILENRESTIPSYYLNLKNGKFIWIIRRHMSLHLPFK</sequence>
<keyword evidence="6" id="KW-0670">Pyruvate</keyword>
<evidence type="ECO:0000256" key="1">
    <source>
        <dbReference type="ARBA" id="ARBA00001933"/>
    </source>
</evidence>
<dbReference type="EMBL" id="KF900338">
    <property type="protein sequence ID" value="AIE91434.1"/>
    <property type="molecule type" value="Genomic_DNA"/>
</dbReference>
<keyword evidence="4" id="KW-0663">Pyridoxal phosphate</keyword>
<dbReference type="InterPro" id="IPR015424">
    <property type="entry name" value="PyrdxlP-dep_Trfase"/>
</dbReference>
<keyword evidence="3 6" id="KW-0808">Transferase</keyword>
<gene>
    <name evidence="6" type="primary">AGXT</name>
</gene>
<dbReference type="GO" id="GO:0004760">
    <property type="term" value="F:L-serine-pyruvate transaminase activity"/>
    <property type="evidence" value="ECO:0007669"/>
    <property type="project" value="TreeGrafter"/>
</dbReference>
<comment type="cofactor">
    <cofactor evidence="1">
        <name>pyridoxal 5'-phosphate</name>
        <dbReference type="ChEBI" id="CHEBI:597326"/>
    </cofactor>
</comment>
<evidence type="ECO:0000256" key="4">
    <source>
        <dbReference type="ARBA" id="ARBA00022898"/>
    </source>
</evidence>
<evidence type="ECO:0000259" key="5">
    <source>
        <dbReference type="Pfam" id="PF00266"/>
    </source>
</evidence>
<dbReference type="GO" id="GO:0008453">
    <property type="term" value="F:alanine-glyoxylate transaminase activity"/>
    <property type="evidence" value="ECO:0007669"/>
    <property type="project" value="UniProtKB-EC"/>
</dbReference>
<keyword evidence="2 6" id="KW-0032">Aminotransferase</keyword>
<dbReference type="GO" id="GO:0019265">
    <property type="term" value="P:glycine biosynthetic process, by transamination of glyoxylate"/>
    <property type="evidence" value="ECO:0007669"/>
    <property type="project" value="TreeGrafter"/>
</dbReference>
<evidence type="ECO:0000313" key="6">
    <source>
        <dbReference type="EMBL" id="AIE91434.1"/>
    </source>
</evidence>
<dbReference type="AlphaFoldDB" id="A0A075FJG3"/>